<accession>A0AAE8SWJ9</accession>
<dbReference type="EMBL" id="ONZQ02000009">
    <property type="protein sequence ID" value="SPO03871.1"/>
    <property type="molecule type" value="Genomic_DNA"/>
</dbReference>
<dbReference type="AlphaFoldDB" id="A0AAE8SWJ9"/>
<keyword evidence="1" id="KW-0175">Coiled coil</keyword>
<keyword evidence="3" id="KW-1185">Reference proteome</keyword>
<organism evidence="2 3">
    <name type="scientific">Cephalotrichum gorgonifer</name>
    <dbReference type="NCBI Taxonomy" id="2041049"/>
    <lineage>
        <taxon>Eukaryota</taxon>
        <taxon>Fungi</taxon>
        <taxon>Dikarya</taxon>
        <taxon>Ascomycota</taxon>
        <taxon>Pezizomycotina</taxon>
        <taxon>Sordariomycetes</taxon>
        <taxon>Hypocreomycetidae</taxon>
        <taxon>Microascales</taxon>
        <taxon>Microascaceae</taxon>
        <taxon>Cephalotrichum</taxon>
    </lineage>
</organism>
<reference evidence="2" key="1">
    <citation type="submission" date="2018-03" db="EMBL/GenBank/DDBJ databases">
        <authorList>
            <person name="Guldener U."/>
        </authorList>
    </citation>
    <scope>NUCLEOTIDE SEQUENCE</scope>
</reference>
<protein>
    <submittedName>
        <fullName evidence="2">Uncharacterized protein</fullName>
    </submittedName>
</protein>
<proteinExistence type="predicted"/>
<dbReference type="Proteomes" id="UP001187682">
    <property type="component" value="Unassembled WGS sequence"/>
</dbReference>
<evidence type="ECO:0000313" key="3">
    <source>
        <dbReference type="Proteomes" id="UP001187682"/>
    </source>
</evidence>
<evidence type="ECO:0000256" key="1">
    <source>
        <dbReference type="SAM" id="Coils"/>
    </source>
</evidence>
<evidence type="ECO:0000313" key="2">
    <source>
        <dbReference type="EMBL" id="SPO03871.1"/>
    </source>
</evidence>
<name>A0AAE8SWJ9_9PEZI</name>
<gene>
    <name evidence="2" type="ORF">DNG_06554</name>
</gene>
<comment type="caution">
    <text evidence="2">The sequence shown here is derived from an EMBL/GenBank/DDBJ whole genome shotgun (WGS) entry which is preliminary data.</text>
</comment>
<feature type="coiled-coil region" evidence="1">
    <location>
        <begin position="89"/>
        <end position="184"/>
    </location>
</feature>
<sequence length="221" mass="26037">MHTKVFVETTRGGSSHFVRLQDPNAHHHHHHHRRRHTHDPPCRPDVRICHRHANCLHVPVDDWNDIIRAERSLRKKSDKLAACDDPGARDSLRRENRELSCRVRELCEANEALKCSLEDAVAQADKHAREASRLRREVERVARDNDCMTVRIRELLRGCRREVKESVAAQIEEFERLARSWQDKFECAHRAVDEKRAVIERQRDTIAVYERLLRRHGIVMS</sequence>